<dbReference type="InterPro" id="IPR011761">
    <property type="entry name" value="ATP-grasp"/>
</dbReference>
<keyword evidence="1" id="KW-0067">ATP-binding</keyword>
<proteinExistence type="predicted"/>
<gene>
    <name evidence="3" type="ORF">FHR86_001620</name>
</gene>
<evidence type="ECO:0000256" key="1">
    <source>
        <dbReference type="PROSITE-ProRule" id="PRU00409"/>
    </source>
</evidence>
<comment type="caution">
    <text evidence="3">The sequence shown here is derived from an EMBL/GenBank/DDBJ whole genome shotgun (WGS) entry which is preliminary data.</text>
</comment>
<keyword evidence="4" id="KW-1185">Reference proteome</keyword>
<evidence type="ECO:0000313" key="3">
    <source>
        <dbReference type="EMBL" id="NIJ01299.1"/>
    </source>
</evidence>
<dbReference type="SUPFAM" id="SSF56059">
    <property type="entry name" value="Glutathione synthetase ATP-binding domain-like"/>
    <property type="match status" value="1"/>
</dbReference>
<dbReference type="Gene3D" id="3.40.50.20">
    <property type="match status" value="1"/>
</dbReference>
<protein>
    <submittedName>
        <fullName evidence="3">Carbamoyl-phosphate synthase large subunit</fullName>
        <ecNumber evidence="3">6.3.5.5</ecNumber>
    </submittedName>
</protein>
<dbReference type="GO" id="GO:0004088">
    <property type="term" value="F:carbamoyl-phosphate synthase (glutamine-hydrolyzing) activity"/>
    <property type="evidence" value="ECO:0007669"/>
    <property type="project" value="UniProtKB-EC"/>
</dbReference>
<dbReference type="InterPro" id="IPR003806">
    <property type="entry name" value="ATP-grasp_PylC-type"/>
</dbReference>
<keyword evidence="1" id="KW-0547">Nucleotide-binding</keyword>
<keyword evidence="3" id="KW-0436">Ligase</keyword>
<dbReference type="Gene3D" id="3.30.470.20">
    <property type="entry name" value="ATP-grasp fold, B domain"/>
    <property type="match status" value="1"/>
</dbReference>
<dbReference type="RefSeq" id="WP_167265070.1">
    <property type="nucleotide sequence ID" value="NZ_BAAAVO010000013.1"/>
</dbReference>
<evidence type="ECO:0000259" key="2">
    <source>
        <dbReference type="PROSITE" id="PS50975"/>
    </source>
</evidence>
<dbReference type="EMBL" id="JAAOZD010000003">
    <property type="protein sequence ID" value="NIJ01299.1"/>
    <property type="molecule type" value="Genomic_DNA"/>
</dbReference>
<dbReference type="PANTHER" id="PTHR23132">
    <property type="entry name" value="D-ALANINE--D-ALANINE LIGASE"/>
    <property type="match status" value="1"/>
</dbReference>
<feature type="domain" description="ATP-grasp" evidence="2">
    <location>
        <begin position="113"/>
        <end position="303"/>
    </location>
</feature>
<dbReference type="Proteomes" id="UP000802392">
    <property type="component" value="Unassembled WGS sequence"/>
</dbReference>
<accession>A0ABX0TGS6</accession>
<name>A0ABX0TGS6_9MICC</name>
<evidence type="ECO:0000313" key="4">
    <source>
        <dbReference type="Proteomes" id="UP000802392"/>
    </source>
</evidence>
<dbReference type="EC" id="6.3.5.5" evidence="3"/>
<organism evidence="3 4">
    <name type="scientific">Paenarthrobacter ilicis</name>
    <dbReference type="NCBI Taxonomy" id="43665"/>
    <lineage>
        <taxon>Bacteria</taxon>
        <taxon>Bacillati</taxon>
        <taxon>Actinomycetota</taxon>
        <taxon>Actinomycetes</taxon>
        <taxon>Micrococcales</taxon>
        <taxon>Micrococcaceae</taxon>
        <taxon>Paenarthrobacter</taxon>
    </lineage>
</organism>
<dbReference type="Pfam" id="PF02655">
    <property type="entry name" value="ATP-grasp_3"/>
    <property type="match status" value="1"/>
</dbReference>
<dbReference type="PANTHER" id="PTHR23132:SF14">
    <property type="entry name" value="ATP-GRASP DOMAIN-CONTAINING PROTEIN"/>
    <property type="match status" value="1"/>
</dbReference>
<reference evidence="3 4" key="1">
    <citation type="submission" date="2020-03" db="EMBL/GenBank/DDBJ databases">
        <title>Genomic Encyclopedia of Type Strains, Phase III (KMG-III): the genomes of soil and plant-associated and newly described type strains.</title>
        <authorList>
            <person name="Whitman W."/>
        </authorList>
    </citation>
    <scope>NUCLEOTIDE SEQUENCE [LARGE SCALE GENOMIC DNA]</scope>
    <source>
        <strain evidence="3 4">CECT 4207</strain>
    </source>
</reference>
<dbReference type="PROSITE" id="PS50975">
    <property type="entry name" value="ATP_GRASP"/>
    <property type="match status" value="1"/>
</dbReference>
<sequence length="306" mass="31569">MVRVLVTGVGGPAGSSLSAQLRTLGHWVLGVDMRPVPTSAADSVAVVSPSESPQYLWELRGLVATHGIQLLIPTVSDELVAVAAAREGFAPGVDVLISESGPVRLANDKYLTMNTLAAAGVAVPPFALPGDFASLHEAMALMGGTLVVKPRVSRGGRGVQILERSADGSRAAADIWSALDDSWIVQRFASGTEYAPVVHSAVPTSPDDLVVVLEKTELKGGRIGNAVSVERVETASAADVANQALAAVAALGLSGPVDVDIRRLSDGRPVVLEVNARFGANSAHAPELLASVLYPYVHSPARAGTV</sequence>